<reference evidence="1 2" key="1">
    <citation type="journal article" date="2017" name="Int. J. Syst. Evol. Microbiol.">
        <title>Roseitalea porphyridii gen. nov., sp. nov., isolated from a red alga, and reclassification of Hoeflea suaedae Chung et al. 2013 as Pseudohoeflea suaedae gen. nov., comb. nov.</title>
        <authorList>
            <person name="Hyeon J.W."/>
            <person name="Jeong S.E."/>
            <person name="Baek K."/>
            <person name="Jeon C.O."/>
        </authorList>
    </citation>
    <scope>NUCLEOTIDE SEQUENCE [LARGE SCALE GENOMIC DNA]</scope>
    <source>
        <strain evidence="1 2">MA7-20</strain>
    </source>
</reference>
<dbReference type="AlphaFoldDB" id="A0A4P6V2A0"/>
<dbReference type="EMBL" id="CP036532">
    <property type="protein sequence ID" value="QBK30799.1"/>
    <property type="molecule type" value="Genomic_DNA"/>
</dbReference>
<accession>A0A4P6V2A0</accession>
<dbReference type="GeneID" id="90767519"/>
<keyword evidence="2" id="KW-1185">Reference proteome</keyword>
<proteinExistence type="predicted"/>
<organism evidence="1 2">
    <name type="scientific">Roseitalea porphyridii</name>
    <dbReference type="NCBI Taxonomy" id="1852022"/>
    <lineage>
        <taxon>Bacteria</taxon>
        <taxon>Pseudomonadati</taxon>
        <taxon>Pseudomonadota</taxon>
        <taxon>Alphaproteobacteria</taxon>
        <taxon>Hyphomicrobiales</taxon>
        <taxon>Ahrensiaceae</taxon>
        <taxon>Roseitalea</taxon>
    </lineage>
</organism>
<dbReference type="Proteomes" id="UP000293719">
    <property type="component" value="Chromosome"/>
</dbReference>
<dbReference type="RefSeq" id="WP_131616483.1">
    <property type="nucleotide sequence ID" value="NZ_CP036532.1"/>
</dbReference>
<protein>
    <submittedName>
        <fullName evidence="1">Uncharacterized protein</fullName>
    </submittedName>
</protein>
<gene>
    <name evidence="1" type="ORF">E0E05_09445</name>
</gene>
<sequence>MHVDHMTRSPDRSGAANPIRILVFDCWLPGFLYVRHLADTEGVSLTFVHNSERQLGTPAREYKDFKERLSPPDWVKDFGDYDHRFATLFDTEKPDVVLVTSMHYLECRSALLFAADRGVMRAFIPHGIFLLDRSKVIGSPKSVFDRVKRLLEKLPRAVYYGRFFWSAHFQRERDQRGSFLAAFSCFLDLLSNYSNWQWAPSPQAQRYYARLLDIGIVYDAQLAKYYSQNLGAIVDGTEFKVSGTLDSGKLRRALSVARKSGASAPVPPKVAYYVSSPYPEDFSASGARALADLLMTLRSLVQSAGCERLIYRPHPGEPSWFVDAACAQHGIECDISRDLSGFINASLVCGTSSSLLYNAIILSKPILTVSSEKFKMDAPYYEPLISYPRIAVDLDRAVDVLIEENREALVSALRSSSTTPESAVSDPVEVLLETVRSERAS</sequence>
<dbReference type="OrthoDB" id="8478173at2"/>
<evidence type="ECO:0000313" key="2">
    <source>
        <dbReference type="Proteomes" id="UP000293719"/>
    </source>
</evidence>
<evidence type="ECO:0000313" key="1">
    <source>
        <dbReference type="EMBL" id="QBK30799.1"/>
    </source>
</evidence>
<name>A0A4P6V2A0_9HYPH</name>
<dbReference type="KEGG" id="rpod:E0E05_09445"/>